<organism evidence="2">
    <name type="scientific">Flagellimonas sp. MMG031</name>
    <dbReference type="NCBI Taxonomy" id="3158549"/>
    <lineage>
        <taxon>Bacteria</taxon>
        <taxon>Pseudomonadati</taxon>
        <taxon>Bacteroidota</taxon>
        <taxon>Flavobacteriia</taxon>
        <taxon>Flavobacteriales</taxon>
        <taxon>Flavobacteriaceae</taxon>
        <taxon>Flagellimonas</taxon>
    </lineage>
</organism>
<accession>A0AAU7N0W2</accession>
<dbReference type="AlphaFoldDB" id="A0AAU7N0W2"/>
<keyword evidence="1" id="KW-0812">Transmembrane</keyword>
<feature type="transmembrane region" description="Helical" evidence="1">
    <location>
        <begin position="111"/>
        <end position="131"/>
    </location>
</feature>
<name>A0AAU7N0W2_9FLAO</name>
<feature type="transmembrane region" description="Helical" evidence="1">
    <location>
        <begin position="79"/>
        <end position="105"/>
    </location>
</feature>
<dbReference type="EMBL" id="CP157804">
    <property type="protein sequence ID" value="XBQ24091.1"/>
    <property type="molecule type" value="Genomic_DNA"/>
</dbReference>
<sequence length="137" mass="15134">MKNIVYILLGTFLGIVLYKSEAASWFRIYEMFQFDSFHMYGIIGSALAVGVVLVFWIKKSKIKSFSGEIIQISDKEKSFARYILGGTLFGLGWALAGACPGPIYILVGAGYWPIVIVLFGAILGAFVYGLVRARLPH</sequence>
<protein>
    <submittedName>
        <fullName evidence="2">DUF6691 family protein</fullName>
    </submittedName>
</protein>
<keyword evidence="1" id="KW-1133">Transmembrane helix</keyword>
<keyword evidence="1" id="KW-0472">Membrane</keyword>
<dbReference type="KEGG" id="fld:ABNE31_04025"/>
<evidence type="ECO:0000256" key="1">
    <source>
        <dbReference type="SAM" id="Phobius"/>
    </source>
</evidence>
<evidence type="ECO:0000313" key="2">
    <source>
        <dbReference type="EMBL" id="XBQ24091.1"/>
    </source>
</evidence>
<feature type="transmembrane region" description="Helical" evidence="1">
    <location>
        <begin position="38"/>
        <end position="58"/>
    </location>
</feature>
<dbReference type="Pfam" id="PF04143">
    <property type="entry name" value="Sulf_transp"/>
    <property type="match status" value="1"/>
</dbReference>
<dbReference type="RefSeq" id="WP_349352451.1">
    <property type="nucleotide sequence ID" value="NZ_CP157804.1"/>
</dbReference>
<reference evidence="2" key="1">
    <citation type="submission" date="2024-05" db="EMBL/GenBank/DDBJ databases">
        <title>Draft Genome Sequences of Flagellimonas sp. MMG031 and Marinobacter sp. MMG032 Isolated from the dinoflagellate Symbiodinium pilosum.</title>
        <authorList>
            <person name="Shikuma N.J."/>
            <person name="Farrell M.V."/>
        </authorList>
    </citation>
    <scope>NUCLEOTIDE SEQUENCE</scope>
    <source>
        <strain evidence="2">MMG031</strain>
    </source>
</reference>
<dbReference type="InterPro" id="IPR007272">
    <property type="entry name" value="Sulf_transp_TsuA/YedE"/>
</dbReference>
<gene>
    <name evidence="2" type="ORF">ABNE31_04025</name>
</gene>
<proteinExistence type="predicted"/>